<reference evidence="7 8" key="1">
    <citation type="submission" date="2019-02" db="EMBL/GenBank/DDBJ databases">
        <title>Complete Genome Sequence and Methylome Analysis of free living Spirochaetas.</title>
        <authorList>
            <person name="Fomenkov A."/>
            <person name="Dubinina G."/>
            <person name="Leshcheva N."/>
            <person name="Mikheeva N."/>
            <person name="Grabovich M."/>
            <person name="Vincze T."/>
            <person name="Roberts R.J."/>
        </authorList>
    </citation>
    <scope>NUCLEOTIDE SEQUENCE [LARGE SCALE GENOMIC DNA]</scope>
    <source>
        <strain evidence="7 8">K2</strain>
    </source>
</reference>
<protein>
    <recommendedName>
        <fullName evidence="1">pyridoxal kinase</fullName>
        <ecNumber evidence="1">2.7.1.35</ecNumber>
    </recommendedName>
</protein>
<dbReference type="Pfam" id="PF08543">
    <property type="entry name" value="Phos_pyr_kin"/>
    <property type="match status" value="1"/>
</dbReference>
<evidence type="ECO:0000259" key="6">
    <source>
        <dbReference type="Pfam" id="PF08543"/>
    </source>
</evidence>
<sequence length="296" mass="33032">MKNPIPRVAAVHDLSGYGRSSLTIVLPILSAMGINVCPLPTAVLSTQTDGFENYVFHDLTEVMEQTVNHWKTLPLSFDCIYSGFLGSPRQISILEDLIDHFQSEDQFITIDPVLGDDGSFYGPMGMEMIEGMKTLVQRAKLITPNYTEACFLLDRPFEQELTMKEAADLLRELASKGPEKVVITSIPLKNNKGINTVMAYEKDLHRIWKAETLHIPASYPGTGDIFASVITGRLLLGDSLPSAIDRAVHFVSHAIRNTFGHNTPQREGVLMEKSLYQLMTPENMSLCELMEMNELL</sequence>
<evidence type="ECO:0000256" key="5">
    <source>
        <dbReference type="ARBA" id="ARBA00022840"/>
    </source>
</evidence>
<keyword evidence="2 7" id="KW-0808">Transferase</keyword>
<dbReference type="GO" id="GO:0005524">
    <property type="term" value="F:ATP binding"/>
    <property type="evidence" value="ECO:0007669"/>
    <property type="project" value="UniProtKB-KW"/>
</dbReference>
<keyword evidence="5" id="KW-0067">ATP-binding</keyword>
<dbReference type="GO" id="GO:0008478">
    <property type="term" value="F:pyridoxal kinase activity"/>
    <property type="evidence" value="ECO:0007669"/>
    <property type="project" value="UniProtKB-EC"/>
</dbReference>
<dbReference type="RefSeq" id="WP_149485873.1">
    <property type="nucleotide sequence ID" value="NZ_CP036150.1"/>
</dbReference>
<accession>A0A5C1QI26</accession>
<evidence type="ECO:0000313" key="7">
    <source>
        <dbReference type="EMBL" id="QEN07793.1"/>
    </source>
</evidence>
<dbReference type="Gene3D" id="3.40.1190.20">
    <property type="match status" value="1"/>
</dbReference>
<keyword evidence="3" id="KW-0547">Nucleotide-binding</keyword>
<keyword evidence="4 7" id="KW-0418">Kinase</keyword>
<dbReference type="SUPFAM" id="SSF53613">
    <property type="entry name" value="Ribokinase-like"/>
    <property type="match status" value="1"/>
</dbReference>
<dbReference type="PANTHER" id="PTHR10534">
    <property type="entry name" value="PYRIDOXAL KINASE"/>
    <property type="match status" value="1"/>
</dbReference>
<dbReference type="CDD" id="cd01173">
    <property type="entry name" value="pyridoxal_pyridoxamine_kinase"/>
    <property type="match status" value="1"/>
</dbReference>
<evidence type="ECO:0000256" key="2">
    <source>
        <dbReference type="ARBA" id="ARBA00022679"/>
    </source>
</evidence>
<proteinExistence type="predicted"/>
<dbReference type="OrthoDB" id="9800808at2"/>
<dbReference type="GO" id="GO:0009443">
    <property type="term" value="P:pyridoxal 5'-phosphate salvage"/>
    <property type="evidence" value="ECO:0007669"/>
    <property type="project" value="InterPro"/>
</dbReference>
<dbReference type="InterPro" id="IPR004625">
    <property type="entry name" value="PyrdxlKinase"/>
</dbReference>
<dbReference type="KEGG" id="ock:EXM22_07250"/>
<dbReference type="GO" id="GO:0005829">
    <property type="term" value="C:cytosol"/>
    <property type="evidence" value="ECO:0007669"/>
    <property type="project" value="TreeGrafter"/>
</dbReference>
<gene>
    <name evidence="7" type="ORF">EXM22_07250</name>
</gene>
<dbReference type="NCBIfam" id="NF005491">
    <property type="entry name" value="PRK07105.1"/>
    <property type="match status" value="1"/>
</dbReference>
<dbReference type="InterPro" id="IPR029056">
    <property type="entry name" value="Ribokinase-like"/>
</dbReference>
<dbReference type="PANTHER" id="PTHR10534:SF2">
    <property type="entry name" value="PYRIDOXAL KINASE"/>
    <property type="match status" value="1"/>
</dbReference>
<feature type="domain" description="Pyridoxamine kinase/Phosphomethylpyrimidine kinase" evidence="6">
    <location>
        <begin position="30"/>
        <end position="261"/>
    </location>
</feature>
<organism evidence="7 8">
    <name type="scientific">Oceanispirochaeta crateris</name>
    <dbReference type="NCBI Taxonomy" id="2518645"/>
    <lineage>
        <taxon>Bacteria</taxon>
        <taxon>Pseudomonadati</taxon>
        <taxon>Spirochaetota</taxon>
        <taxon>Spirochaetia</taxon>
        <taxon>Spirochaetales</taxon>
        <taxon>Spirochaetaceae</taxon>
        <taxon>Oceanispirochaeta</taxon>
    </lineage>
</organism>
<dbReference type="EC" id="2.7.1.35" evidence="1"/>
<keyword evidence="8" id="KW-1185">Reference proteome</keyword>
<dbReference type="InterPro" id="IPR013749">
    <property type="entry name" value="PM/HMP-P_kinase-1"/>
</dbReference>
<evidence type="ECO:0000256" key="4">
    <source>
        <dbReference type="ARBA" id="ARBA00022777"/>
    </source>
</evidence>
<dbReference type="Proteomes" id="UP000324209">
    <property type="component" value="Chromosome"/>
</dbReference>
<evidence type="ECO:0000256" key="1">
    <source>
        <dbReference type="ARBA" id="ARBA00012104"/>
    </source>
</evidence>
<evidence type="ECO:0000256" key="3">
    <source>
        <dbReference type="ARBA" id="ARBA00022741"/>
    </source>
</evidence>
<evidence type="ECO:0000313" key="8">
    <source>
        <dbReference type="Proteomes" id="UP000324209"/>
    </source>
</evidence>
<name>A0A5C1QI26_9SPIO</name>
<dbReference type="AlphaFoldDB" id="A0A5C1QI26"/>
<dbReference type="EMBL" id="CP036150">
    <property type="protein sequence ID" value="QEN07793.1"/>
    <property type="molecule type" value="Genomic_DNA"/>
</dbReference>